<accession>A0A1E5GJM5</accession>
<dbReference type="RefSeq" id="WP_069663616.1">
    <property type="nucleotide sequence ID" value="NZ_JBHUJJ010000001.1"/>
</dbReference>
<keyword evidence="2" id="KW-1185">Reference proteome</keyword>
<reference evidence="2" key="1">
    <citation type="submission" date="2016-09" db="EMBL/GenBank/DDBJ databases">
        <authorList>
            <person name="Gulvik C.A."/>
        </authorList>
    </citation>
    <scope>NUCLEOTIDE SEQUENCE [LARGE SCALE GENOMIC DNA]</scope>
    <source>
        <strain evidence="2">LMG 8895</strain>
    </source>
</reference>
<gene>
    <name evidence="1" type="ORF">BCR25_05350</name>
</gene>
<evidence type="ECO:0000313" key="1">
    <source>
        <dbReference type="EMBL" id="OEG12916.1"/>
    </source>
</evidence>
<name>A0A1E5GJM5_9ENTE</name>
<dbReference type="AlphaFoldDB" id="A0A1E5GJM5"/>
<comment type="caution">
    <text evidence="1">The sequence shown here is derived from an EMBL/GenBank/DDBJ whole genome shotgun (WGS) entry which is preliminary data.</text>
</comment>
<dbReference type="EMBL" id="MIJY01000023">
    <property type="protein sequence ID" value="OEG12916.1"/>
    <property type="molecule type" value="Genomic_DNA"/>
</dbReference>
<protein>
    <submittedName>
        <fullName evidence="1">Uncharacterized protein</fullName>
    </submittedName>
</protein>
<organism evidence="1 2">
    <name type="scientific">Enterococcus termitis</name>
    <dbReference type="NCBI Taxonomy" id="332950"/>
    <lineage>
        <taxon>Bacteria</taxon>
        <taxon>Bacillati</taxon>
        <taxon>Bacillota</taxon>
        <taxon>Bacilli</taxon>
        <taxon>Lactobacillales</taxon>
        <taxon>Enterococcaceae</taxon>
        <taxon>Enterococcus</taxon>
    </lineage>
</organism>
<proteinExistence type="predicted"/>
<sequence length="130" mass="15734">MKKIRPQNPIYLILCIFMPWRYLNTYYTAKNDTLIISRYYARNNLNVFDRKIDKLDMKKLMKFCLPKELGSTIQEPTIHGAKGTYISQEIHFHFKDQTIVAWNVRPYTKKQIRQLAELIHRRYGLMVYEE</sequence>
<dbReference type="Proteomes" id="UP000095094">
    <property type="component" value="Unassembled WGS sequence"/>
</dbReference>
<dbReference type="OrthoDB" id="2184819at2"/>
<evidence type="ECO:0000313" key="2">
    <source>
        <dbReference type="Proteomes" id="UP000095094"/>
    </source>
</evidence>